<feature type="region of interest" description="Disordered" evidence="5">
    <location>
        <begin position="379"/>
        <end position="405"/>
    </location>
</feature>
<keyword evidence="2" id="KW-0229">DNA integration</keyword>
<dbReference type="InterPro" id="IPR013762">
    <property type="entry name" value="Integrase-like_cat_sf"/>
</dbReference>
<dbReference type="InterPro" id="IPR053876">
    <property type="entry name" value="Phage_int_M"/>
</dbReference>
<dbReference type="InterPro" id="IPR010998">
    <property type="entry name" value="Integrase_recombinase_N"/>
</dbReference>
<dbReference type="CDD" id="cd01189">
    <property type="entry name" value="INT_ICEBs1_C_like"/>
    <property type="match status" value="1"/>
</dbReference>
<dbReference type="Gene3D" id="1.10.443.10">
    <property type="entry name" value="Intergrase catalytic core"/>
    <property type="match status" value="1"/>
</dbReference>
<dbReference type="EMBL" id="CP107941">
    <property type="protein sequence ID" value="WUI80542.1"/>
    <property type="molecule type" value="Genomic_DNA"/>
</dbReference>
<evidence type="ECO:0000256" key="2">
    <source>
        <dbReference type="ARBA" id="ARBA00022908"/>
    </source>
</evidence>
<dbReference type="SUPFAM" id="SSF56349">
    <property type="entry name" value="DNA breaking-rejoining enzymes"/>
    <property type="match status" value="1"/>
</dbReference>
<evidence type="ECO:0000256" key="5">
    <source>
        <dbReference type="SAM" id="MobiDB-lite"/>
    </source>
</evidence>
<protein>
    <submittedName>
        <fullName evidence="7">Site-specific integrase</fullName>
    </submittedName>
</protein>
<evidence type="ECO:0000256" key="3">
    <source>
        <dbReference type="ARBA" id="ARBA00023125"/>
    </source>
</evidence>
<name>A0ABZ1PBD0_9ACTN</name>
<keyword evidence="3" id="KW-0238">DNA-binding</keyword>
<dbReference type="InterPro" id="IPR050808">
    <property type="entry name" value="Phage_Integrase"/>
</dbReference>
<sequence>MARPPLPIGTLGTIRTEKLGPNRYCARARYRDHDGKTRDVEATDTTAPAAIRALKVKVRDRVAPNDDEITRETHVSTLAALWLEELAAEERVSLQSISRYEISVRVSIVPALGELRIREASAGRLDKFLRRIAEDRPSAAKSAKVVLGQMFALAVRRGALTTNPIRDTGQLRKPRKRVVALDREQLDDVRSAIRRWQQPTPGKSGPRPTSDLADIVDLMLATGARIGEILAVRWEDTDLAAEHPILTICGTIIYIKGKGFFRQEWTKSVAGYRSVVLPRFAVGMLLERKLTAAADPNDAIFPSRRGTWLSPPNVRRQWRAARAETGLEWVTPHTFRKTVATLIDKEANTDSAAAQLGHGSKETTKKHYIVKPALAPDSSAILEQLGSRPEPGHSEPRDPGPAPTG</sequence>
<evidence type="ECO:0000313" key="8">
    <source>
        <dbReference type="Proteomes" id="UP001346877"/>
    </source>
</evidence>
<organism evidence="7 8">
    <name type="scientific">Micromonospora zamorensis</name>
    <dbReference type="NCBI Taxonomy" id="709883"/>
    <lineage>
        <taxon>Bacteria</taxon>
        <taxon>Bacillati</taxon>
        <taxon>Actinomycetota</taxon>
        <taxon>Actinomycetes</taxon>
        <taxon>Micromonosporales</taxon>
        <taxon>Micromonosporaceae</taxon>
        <taxon>Micromonospora</taxon>
    </lineage>
</organism>
<dbReference type="RefSeq" id="WP_328366679.1">
    <property type="nucleotide sequence ID" value="NZ_CP107941.1"/>
</dbReference>
<dbReference type="InterPro" id="IPR011010">
    <property type="entry name" value="DNA_brk_join_enz"/>
</dbReference>
<gene>
    <name evidence="7" type="ORF">OG375_21665</name>
</gene>
<reference evidence="7 8" key="1">
    <citation type="submission" date="2022-10" db="EMBL/GenBank/DDBJ databases">
        <title>The complete genomes of actinobacterial strains from the NBC collection.</title>
        <authorList>
            <person name="Joergensen T.S."/>
            <person name="Alvarez Arevalo M."/>
            <person name="Sterndorff E.B."/>
            <person name="Faurdal D."/>
            <person name="Vuksanovic O."/>
            <person name="Mourched A.-S."/>
            <person name="Charusanti P."/>
            <person name="Shaw S."/>
            <person name="Blin K."/>
            <person name="Weber T."/>
        </authorList>
    </citation>
    <scope>NUCLEOTIDE SEQUENCE [LARGE SCALE GENOMIC DNA]</scope>
    <source>
        <strain evidence="7 8">NBC_00396</strain>
    </source>
</reference>
<keyword evidence="8" id="KW-1185">Reference proteome</keyword>
<accession>A0ABZ1PBD0</accession>
<evidence type="ECO:0000256" key="4">
    <source>
        <dbReference type="ARBA" id="ARBA00023172"/>
    </source>
</evidence>
<dbReference type="InterPro" id="IPR002104">
    <property type="entry name" value="Integrase_catalytic"/>
</dbReference>
<dbReference type="Proteomes" id="UP001346877">
    <property type="component" value="Chromosome"/>
</dbReference>
<dbReference type="Pfam" id="PF22022">
    <property type="entry name" value="Phage_int_M"/>
    <property type="match status" value="1"/>
</dbReference>
<dbReference type="Pfam" id="PF00589">
    <property type="entry name" value="Phage_integrase"/>
    <property type="match status" value="1"/>
</dbReference>
<dbReference type="Gene3D" id="1.10.150.130">
    <property type="match status" value="1"/>
</dbReference>
<feature type="domain" description="Tyr recombinase" evidence="6">
    <location>
        <begin position="176"/>
        <end position="382"/>
    </location>
</feature>
<dbReference type="PROSITE" id="PS51898">
    <property type="entry name" value="TYR_RECOMBINASE"/>
    <property type="match status" value="1"/>
</dbReference>
<evidence type="ECO:0000259" key="6">
    <source>
        <dbReference type="PROSITE" id="PS51898"/>
    </source>
</evidence>
<evidence type="ECO:0000313" key="7">
    <source>
        <dbReference type="EMBL" id="WUI80542.1"/>
    </source>
</evidence>
<keyword evidence="4" id="KW-0233">DNA recombination</keyword>
<dbReference type="PANTHER" id="PTHR30629:SF2">
    <property type="entry name" value="PROPHAGE INTEGRASE INTS-RELATED"/>
    <property type="match status" value="1"/>
</dbReference>
<comment type="similarity">
    <text evidence="1">Belongs to the 'phage' integrase family.</text>
</comment>
<proteinExistence type="inferred from homology"/>
<dbReference type="PANTHER" id="PTHR30629">
    <property type="entry name" value="PROPHAGE INTEGRASE"/>
    <property type="match status" value="1"/>
</dbReference>
<evidence type="ECO:0000256" key="1">
    <source>
        <dbReference type="ARBA" id="ARBA00008857"/>
    </source>
</evidence>